<name>A0A381Z9Q9_9ZZZZ</name>
<gene>
    <name evidence="1" type="ORF">METZ01_LOCUS138728</name>
</gene>
<proteinExistence type="predicted"/>
<organism evidence="1">
    <name type="scientific">marine metagenome</name>
    <dbReference type="NCBI Taxonomy" id="408172"/>
    <lineage>
        <taxon>unclassified sequences</taxon>
        <taxon>metagenomes</taxon>
        <taxon>ecological metagenomes</taxon>
    </lineage>
</organism>
<dbReference type="EMBL" id="UINC01020452">
    <property type="protein sequence ID" value="SVA85874.1"/>
    <property type="molecule type" value="Genomic_DNA"/>
</dbReference>
<sequence>MKIVLELLTVIELLRAFLLGEFAPKDIINAGLLQPKAM</sequence>
<protein>
    <submittedName>
        <fullName evidence="1">Uncharacterized protein</fullName>
    </submittedName>
</protein>
<accession>A0A381Z9Q9</accession>
<reference evidence="1" key="1">
    <citation type="submission" date="2018-05" db="EMBL/GenBank/DDBJ databases">
        <authorList>
            <person name="Lanie J.A."/>
            <person name="Ng W.-L."/>
            <person name="Kazmierczak K.M."/>
            <person name="Andrzejewski T.M."/>
            <person name="Davidsen T.M."/>
            <person name="Wayne K.J."/>
            <person name="Tettelin H."/>
            <person name="Glass J.I."/>
            <person name="Rusch D."/>
            <person name="Podicherti R."/>
            <person name="Tsui H.-C.T."/>
            <person name="Winkler M.E."/>
        </authorList>
    </citation>
    <scope>NUCLEOTIDE SEQUENCE</scope>
</reference>
<dbReference type="AlphaFoldDB" id="A0A381Z9Q9"/>
<evidence type="ECO:0000313" key="1">
    <source>
        <dbReference type="EMBL" id="SVA85874.1"/>
    </source>
</evidence>